<protein>
    <submittedName>
        <fullName evidence="2">HEAT repeat protein</fullName>
    </submittedName>
</protein>
<dbReference type="PANTHER" id="PTHR12697">
    <property type="entry name" value="PBS LYASE HEAT-LIKE PROTEIN"/>
    <property type="match status" value="1"/>
</dbReference>
<sequence length="207" mass="21438">MPLIRRDDNKTAAPREPVADAAALTAALGDPDPDRRWRAARSLGSDAGAVPALAAALAAEQLPQVREAIMTALLRIGDAGAVAALLPSLRAQDAALRASAIEALQAMPEATLPFMTALFADADSDVRILATELVRNMPAETATPLLCDLLAHEPHPNVCAAAIDVLAEVGTPAAIPALQACASRFAEVSFLRFVVAVAIDQISGAEH</sequence>
<organism evidence="2 3">
    <name type="scientific">Rhodopseudomonas rhenobacensis</name>
    <dbReference type="NCBI Taxonomy" id="87461"/>
    <lineage>
        <taxon>Bacteria</taxon>
        <taxon>Pseudomonadati</taxon>
        <taxon>Pseudomonadota</taxon>
        <taxon>Alphaproteobacteria</taxon>
        <taxon>Hyphomicrobiales</taxon>
        <taxon>Nitrobacteraceae</taxon>
        <taxon>Rhodopseudomonas</taxon>
    </lineage>
</organism>
<dbReference type="EMBL" id="JACHIH010000003">
    <property type="protein sequence ID" value="MBB5046190.1"/>
    <property type="molecule type" value="Genomic_DNA"/>
</dbReference>
<gene>
    <name evidence="2" type="ORF">HNR60_000932</name>
</gene>
<dbReference type="GO" id="GO:0016491">
    <property type="term" value="F:oxidoreductase activity"/>
    <property type="evidence" value="ECO:0007669"/>
    <property type="project" value="TreeGrafter"/>
</dbReference>
<feature type="compositionally biased region" description="Basic and acidic residues" evidence="1">
    <location>
        <begin position="1"/>
        <end position="10"/>
    </location>
</feature>
<name>A0A7W8DXW6_9BRAD</name>
<dbReference type="Proteomes" id="UP000542353">
    <property type="component" value="Unassembled WGS sequence"/>
</dbReference>
<reference evidence="2 3" key="1">
    <citation type="submission" date="2020-08" db="EMBL/GenBank/DDBJ databases">
        <title>Genomic Encyclopedia of Type Strains, Phase IV (KMG-IV): sequencing the most valuable type-strain genomes for metagenomic binning, comparative biology and taxonomic classification.</title>
        <authorList>
            <person name="Goeker M."/>
        </authorList>
    </citation>
    <scope>NUCLEOTIDE SEQUENCE [LARGE SCALE GENOMIC DNA]</scope>
    <source>
        <strain evidence="2 3">DSM 12706</strain>
    </source>
</reference>
<dbReference type="Gene3D" id="1.25.10.10">
    <property type="entry name" value="Leucine-rich Repeat Variant"/>
    <property type="match status" value="2"/>
</dbReference>
<dbReference type="InterPro" id="IPR004155">
    <property type="entry name" value="PBS_lyase_HEAT"/>
</dbReference>
<feature type="region of interest" description="Disordered" evidence="1">
    <location>
        <begin position="1"/>
        <end position="20"/>
    </location>
</feature>
<proteinExistence type="predicted"/>
<evidence type="ECO:0000313" key="2">
    <source>
        <dbReference type="EMBL" id="MBB5046190.1"/>
    </source>
</evidence>
<dbReference type="PANTHER" id="PTHR12697:SF5">
    <property type="entry name" value="DEOXYHYPUSINE HYDROXYLASE"/>
    <property type="match status" value="1"/>
</dbReference>
<dbReference type="InterPro" id="IPR016024">
    <property type="entry name" value="ARM-type_fold"/>
</dbReference>
<dbReference type="AlphaFoldDB" id="A0A7W8DXW6"/>
<dbReference type="Pfam" id="PF13646">
    <property type="entry name" value="HEAT_2"/>
    <property type="match status" value="2"/>
</dbReference>
<evidence type="ECO:0000256" key="1">
    <source>
        <dbReference type="SAM" id="MobiDB-lite"/>
    </source>
</evidence>
<dbReference type="SMART" id="SM00567">
    <property type="entry name" value="EZ_HEAT"/>
    <property type="match status" value="4"/>
</dbReference>
<dbReference type="RefSeq" id="WP_184254797.1">
    <property type="nucleotide sequence ID" value="NZ_JACHIH010000003.1"/>
</dbReference>
<evidence type="ECO:0000313" key="3">
    <source>
        <dbReference type="Proteomes" id="UP000542353"/>
    </source>
</evidence>
<keyword evidence="3" id="KW-1185">Reference proteome</keyword>
<comment type="caution">
    <text evidence="2">The sequence shown here is derived from an EMBL/GenBank/DDBJ whole genome shotgun (WGS) entry which is preliminary data.</text>
</comment>
<dbReference type="InterPro" id="IPR011989">
    <property type="entry name" value="ARM-like"/>
</dbReference>
<accession>A0A7W8DXW6</accession>
<dbReference type="SUPFAM" id="SSF48371">
    <property type="entry name" value="ARM repeat"/>
    <property type="match status" value="1"/>
</dbReference>